<evidence type="ECO:0000256" key="2">
    <source>
        <dbReference type="ARBA" id="ARBA00023082"/>
    </source>
</evidence>
<dbReference type="InterPro" id="IPR007627">
    <property type="entry name" value="RNA_pol_sigma70_r2"/>
</dbReference>
<dbReference type="Gene3D" id="1.10.1740.10">
    <property type="match status" value="1"/>
</dbReference>
<evidence type="ECO:0000256" key="4">
    <source>
        <dbReference type="ARBA" id="ARBA00023163"/>
    </source>
</evidence>
<sequence length="202" mass="22315">MNTDRLEVTPSGAQVWSQSTTLFQRWRTGDALALDELVRALSPVLWQVVRAYRLDHGQAEDAVQSTWLALVRNADAISEPAAVGSWLTTTARREAWRQARRARQADPLDDDVLERSTPAARSAEATALERDAGNVLWAGVSQLSERCQRLLRVIAFSDRPDYAALAADLGMPVGSIGPTRGRCLDKLKTLLQEPDKEVPRGQ</sequence>
<dbReference type="OrthoDB" id="265863at2"/>
<dbReference type="InterPro" id="IPR039425">
    <property type="entry name" value="RNA_pol_sigma-70-like"/>
</dbReference>
<evidence type="ECO:0000256" key="3">
    <source>
        <dbReference type="ARBA" id="ARBA00023125"/>
    </source>
</evidence>
<keyword evidence="2" id="KW-0731">Sigma factor</keyword>
<dbReference type="PANTHER" id="PTHR43133">
    <property type="entry name" value="RNA POLYMERASE ECF-TYPE SIGMA FACTO"/>
    <property type="match status" value="1"/>
</dbReference>
<accession>A0A563E8Q4</accession>
<dbReference type="Gene3D" id="1.10.10.10">
    <property type="entry name" value="Winged helix-like DNA-binding domain superfamily/Winged helix DNA-binding domain"/>
    <property type="match status" value="1"/>
</dbReference>
<evidence type="ECO:0000313" key="7">
    <source>
        <dbReference type="Proteomes" id="UP000320244"/>
    </source>
</evidence>
<dbReference type="GO" id="GO:0003677">
    <property type="term" value="F:DNA binding"/>
    <property type="evidence" value="ECO:0007669"/>
    <property type="project" value="UniProtKB-KW"/>
</dbReference>
<proteinExistence type="predicted"/>
<evidence type="ECO:0000313" key="6">
    <source>
        <dbReference type="EMBL" id="TWP38194.1"/>
    </source>
</evidence>
<keyword evidence="4" id="KW-0804">Transcription</keyword>
<dbReference type="Pfam" id="PF04542">
    <property type="entry name" value="Sigma70_r2"/>
    <property type="match status" value="1"/>
</dbReference>
<keyword evidence="7" id="KW-1185">Reference proteome</keyword>
<dbReference type="EMBL" id="VCQV01000003">
    <property type="protein sequence ID" value="TWP38194.1"/>
    <property type="molecule type" value="Genomic_DNA"/>
</dbReference>
<comment type="caution">
    <text evidence="6">The sequence shown here is derived from an EMBL/GenBank/DDBJ whole genome shotgun (WGS) entry which is preliminary data.</text>
</comment>
<dbReference type="GO" id="GO:0016987">
    <property type="term" value="F:sigma factor activity"/>
    <property type="evidence" value="ECO:0007669"/>
    <property type="project" value="UniProtKB-KW"/>
</dbReference>
<reference evidence="6 7" key="1">
    <citation type="submission" date="2019-05" db="EMBL/GenBank/DDBJ databases">
        <authorList>
            <person name="Lee S.D."/>
        </authorList>
    </citation>
    <scope>NUCLEOTIDE SEQUENCE [LARGE SCALE GENOMIC DNA]</scope>
    <source>
        <strain evidence="6 7">C5-26</strain>
    </source>
</reference>
<dbReference type="InterPro" id="IPR036388">
    <property type="entry name" value="WH-like_DNA-bd_sf"/>
</dbReference>
<keyword evidence="3" id="KW-0238">DNA-binding</keyword>
<dbReference type="AlphaFoldDB" id="A0A563E8Q4"/>
<name>A0A563E8Q4_9MICO</name>
<protein>
    <submittedName>
        <fullName evidence="6">Sigma-70 family RNA polymerase sigma factor</fullName>
    </submittedName>
</protein>
<reference evidence="6 7" key="2">
    <citation type="submission" date="2019-08" db="EMBL/GenBank/DDBJ databases">
        <title>Jejuicoccus antrihumi gen. nov., sp. nov., a new member of the family Dermacoccaceae isolated from a cave.</title>
        <authorList>
            <person name="Schumann P."/>
            <person name="Kim I.S."/>
        </authorList>
    </citation>
    <scope>NUCLEOTIDE SEQUENCE [LARGE SCALE GENOMIC DNA]</scope>
    <source>
        <strain evidence="6 7">C5-26</strain>
    </source>
</reference>
<dbReference type="SUPFAM" id="SSF88946">
    <property type="entry name" value="Sigma2 domain of RNA polymerase sigma factors"/>
    <property type="match status" value="1"/>
</dbReference>
<evidence type="ECO:0000256" key="1">
    <source>
        <dbReference type="ARBA" id="ARBA00023015"/>
    </source>
</evidence>
<keyword evidence="1" id="KW-0805">Transcription regulation</keyword>
<dbReference type="PANTHER" id="PTHR43133:SF8">
    <property type="entry name" value="RNA POLYMERASE SIGMA FACTOR HI_1459-RELATED"/>
    <property type="match status" value="1"/>
</dbReference>
<evidence type="ECO:0000259" key="5">
    <source>
        <dbReference type="Pfam" id="PF04542"/>
    </source>
</evidence>
<dbReference type="NCBIfam" id="TIGR02937">
    <property type="entry name" value="sigma70-ECF"/>
    <property type="match status" value="1"/>
</dbReference>
<dbReference type="Proteomes" id="UP000320244">
    <property type="component" value="Unassembled WGS sequence"/>
</dbReference>
<dbReference type="InterPro" id="IPR014284">
    <property type="entry name" value="RNA_pol_sigma-70_dom"/>
</dbReference>
<gene>
    <name evidence="6" type="ORF">FGL98_02900</name>
</gene>
<dbReference type="InterPro" id="IPR013325">
    <property type="entry name" value="RNA_pol_sigma_r2"/>
</dbReference>
<organism evidence="6 7">
    <name type="scientific">Leekyejoonella antrihumi</name>
    <dbReference type="NCBI Taxonomy" id="1660198"/>
    <lineage>
        <taxon>Bacteria</taxon>
        <taxon>Bacillati</taxon>
        <taxon>Actinomycetota</taxon>
        <taxon>Actinomycetes</taxon>
        <taxon>Micrococcales</taxon>
        <taxon>Dermacoccaceae</taxon>
        <taxon>Leekyejoonella</taxon>
    </lineage>
</organism>
<dbReference type="GO" id="GO:0006352">
    <property type="term" value="P:DNA-templated transcription initiation"/>
    <property type="evidence" value="ECO:0007669"/>
    <property type="project" value="InterPro"/>
</dbReference>
<dbReference type="RefSeq" id="WP_146315171.1">
    <property type="nucleotide sequence ID" value="NZ_VCQV01000003.1"/>
</dbReference>
<feature type="domain" description="RNA polymerase sigma-70 region 2" evidence="5">
    <location>
        <begin position="37"/>
        <end position="103"/>
    </location>
</feature>